<protein>
    <submittedName>
        <fullName evidence="3">Serine palmitoyltransferase, long chain base subunit</fullName>
    </submittedName>
</protein>
<proteinExistence type="predicted"/>
<reference evidence="3 4" key="1">
    <citation type="submission" date="2021-06" db="EMBL/GenBank/DDBJ databases">
        <authorList>
            <person name="Palmer J.M."/>
        </authorList>
    </citation>
    <scope>NUCLEOTIDE SEQUENCE [LARGE SCALE GENOMIC DNA]</scope>
    <source>
        <strain evidence="3 4">AS_MEX2019</strain>
        <tissue evidence="3">Muscle</tissue>
    </source>
</reference>
<keyword evidence="2" id="KW-0472">Membrane</keyword>
<keyword evidence="2" id="KW-0812">Transmembrane</keyword>
<feature type="transmembrane region" description="Helical" evidence="2">
    <location>
        <begin position="56"/>
        <end position="75"/>
    </location>
</feature>
<accession>A0ABV0YT23</accession>
<keyword evidence="2" id="KW-1133">Transmembrane helix</keyword>
<sequence>MARTSDADLKPPFNQNGLKYDDLRKNGCHKGREKNGPQTGVGSRQHSHDTFEQPPMYVAVMTYLGFGIVTLFGYLRDFLRAVGLEKCHVAQEREEQKDFTPLYQDFENFYTRNLYMRVRDNWNRPICSLPGPVFDLMERVSDDYNWTFRYFNPTISVSPLTPH</sequence>
<evidence type="ECO:0000256" key="2">
    <source>
        <dbReference type="SAM" id="Phobius"/>
    </source>
</evidence>
<organism evidence="3 4">
    <name type="scientific">Ameca splendens</name>
    <dbReference type="NCBI Taxonomy" id="208324"/>
    <lineage>
        <taxon>Eukaryota</taxon>
        <taxon>Metazoa</taxon>
        <taxon>Chordata</taxon>
        <taxon>Craniata</taxon>
        <taxon>Vertebrata</taxon>
        <taxon>Euteleostomi</taxon>
        <taxon>Actinopterygii</taxon>
        <taxon>Neopterygii</taxon>
        <taxon>Teleostei</taxon>
        <taxon>Neoteleostei</taxon>
        <taxon>Acanthomorphata</taxon>
        <taxon>Ovalentaria</taxon>
        <taxon>Atherinomorphae</taxon>
        <taxon>Cyprinodontiformes</taxon>
        <taxon>Goodeidae</taxon>
        <taxon>Ameca</taxon>
    </lineage>
</organism>
<keyword evidence="4" id="KW-1185">Reference proteome</keyword>
<dbReference type="Proteomes" id="UP001469553">
    <property type="component" value="Unassembled WGS sequence"/>
</dbReference>
<evidence type="ECO:0000313" key="3">
    <source>
        <dbReference type="EMBL" id="MEQ2296570.1"/>
    </source>
</evidence>
<dbReference type="EMBL" id="JAHRIP010040251">
    <property type="protein sequence ID" value="MEQ2296570.1"/>
    <property type="molecule type" value="Genomic_DNA"/>
</dbReference>
<evidence type="ECO:0000313" key="4">
    <source>
        <dbReference type="Proteomes" id="UP001469553"/>
    </source>
</evidence>
<name>A0ABV0YT23_9TELE</name>
<gene>
    <name evidence="3" type="primary">SPTLC3</name>
    <name evidence="3" type="ORF">AMECASPLE_026087</name>
</gene>
<evidence type="ECO:0000256" key="1">
    <source>
        <dbReference type="SAM" id="MobiDB-lite"/>
    </source>
</evidence>
<feature type="region of interest" description="Disordered" evidence="1">
    <location>
        <begin position="1"/>
        <end position="48"/>
    </location>
</feature>
<comment type="caution">
    <text evidence="3">The sequence shown here is derived from an EMBL/GenBank/DDBJ whole genome shotgun (WGS) entry which is preliminary data.</text>
</comment>